<dbReference type="Proteomes" id="UP001145094">
    <property type="component" value="Unassembled WGS sequence"/>
</dbReference>
<evidence type="ECO:0000313" key="2">
    <source>
        <dbReference type="Proteomes" id="UP001145094"/>
    </source>
</evidence>
<reference evidence="1" key="1">
    <citation type="submission" date="2022-11" db="EMBL/GenBank/DDBJ databases">
        <title>Draft genome sequence of Sellimonas catena strain 18CBH55.</title>
        <authorList>
            <person name="Hisatomi A."/>
            <person name="Ohkuma M."/>
            <person name="Sakamoto M."/>
        </authorList>
    </citation>
    <scope>NUCLEOTIDE SEQUENCE</scope>
    <source>
        <strain evidence="1">18CBH55</strain>
    </source>
</reference>
<name>A0A9W6CD45_9FIRM</name>
<accession>A0A9W6CD45</accession>
<evidence type="ECO:0000313" key="1">
    <source>
        <dbReference type="EMBL" id="GLG91923.1"/>
    </source>
</evidence>
<sequence>MKTNETIKWQEEQALQRYQLIAPLLDESLDNAKRIQMREAVAEQNGISPRTLYRYEAAYRKYTVNHKYRRIF</sequence>
<protein>
    <submittedName>
        <fullName evidence="1">Uncharacterized protein</fullName>
    </submittedName>
</protein>
<comment type="caution">
    <text evidence="1">The sequence shown here is derived from an EMBL/GenBank/DDBJ whole genome shotgun (WGS) entry which is preliminary data.</text>
</comment>
<dbReference type="EMBL" id="BSCH01000030">
    <property type="protein sequence ID" value="GLG91923.1"/>
    <property type="molecule type" value="Genomic_DNA"/>
</dbReference>
<dbReference type="AlphaFoldDB" id="A0A9W6CD45"/>
<gene>
    <name evidence="1" type="ORF">Selli2_33500</name>
</gene>
<reference evidence="1" key="2">
    <citation type="submission" date="2022-11" db="EMBL/GenBank/DDBJ databases">
        <title>Draft genome sequence of Sellimonas catena strain 18CBH55.</title>
        <authorList>
            <person name="Atsushi H."/>
            <person name="Moriya O."/>
            <person name="Mitsuo S."/>
        </authorList>
    </citation>
    <scope>NUCLEOTIDE SEQUENCE</scope>
    <source>
        <strain evidence="1">18CBH55</strain>
    </source>
</reference>
<reference evidence="1" key="3">
    <citation type="journal article" date="2023" name="Int. J. Syst. Evol. Microbiol.">
        <title>Sellimonas catena sp. nov., isolated from human faeces.</title>
        <authorList>
            <person name="Hisatomi A."/>
            <person name="Ohkuma M."/>
            <person name="Sakamoto M."/>
        </authorList>
    </citation>
    <scope>NUCLEOTIDE SEQUENCE</scope>
    <source>
        <strain evidence="1">18CBH55</strain>
    </source>
</reference>
<dbReference type="RefSeq" id="WP_281845906.1">
    <property type="nucleotide sequence ID" value="NZ_BSCH01000030.1"/>
</dbReference>
<proteinExistence type="predicted"/>
<organism evidence="1 2">
    <name type="scientific">Sellimonas catena</name>
    <dbReference type="NCBI Taxonomy" id="2994035"/>
    <lineage>
        <taxon>Bacteria</taxon>
        <taxon>Bacillati</taxon>
        <taxon>Bacillota</taxon>
        <taxon>Clostridia</taxon>
        <taxon>Lachnospirales</taxon>
        <taxon>Lachnospiraceae</taxon>
        <taxon>Sellimonas</taxon>
    </lineage>
</organism>